<feature type="domain" description="PA14" evidence="3">
    <location>
        <begin position="62"/>
        <end position="225"/>
    </location>
</feature>
<name>A0AAV5S470_MAUHU</name>
<comment type="caution">
    <text evidence="4">The sequence shown here is derived from an EMBL/GenBank/DDBJ whole genome shotgun (WGS) entry which is preliminary data.</text>
</comment>
<dbReference type="InterPro" id="IPR037524">
    <property type="entry name" value="PA14/GLEYA"/>
</dbReference>
<feature type="chain" id="PRO_5043797919" description="PA14 domain-containing protein" evidence="2">
    <location>
        <begin position="23"/>
        <end position="608"/>
    </location>
</feature>
<dbReference type="AlphaFoldDB" id="A0AAV5S470"/>
<reference evidence="4 5" key="1">
    <citation type="journal article" date="2023" name="Elife">
        <title>Identification of key yeast species and microbe-microbe interactions impacting larval growth of Drosophila in the wild.</title>
        <authorList>
            <person name="Mure A."/>
            <person name="Sugiura Y."/>
            <person name="Maeda R."/>
            <person name="Honda K."/>
            <person name="Sakurai N."/>
            <person name="Takahashi Y."/>
            <person name="Watada M."/>
            <person name="Katoh T."/>
            <person name="Gotoh A."/>
            <person name="Gotoh Y."/>
            <person name="Taniguchi I."/>
            <person name="Nakamura K."/>
            <person name="Hayashi T."/>
            <person name="Katayama T."/>
            <person name="Uemura T."/>
            <person name="Hattori Y."/>
        </authorList>
    </citation>
    <scope>NUCLEOTIDE SEQUENCE [LARGE SCALE GENOMIC DNA]</scope>
    <source>
        <strain evidence="4 5">KH-74</strain>
    </source>
</reference>
<protein>
    <recommendedName>
        <fullName evidence="3">PA14 domain-containing protein</fullName>
    </recommendedName>
</protein>
<evidence type="ECO:0000256" key="2">
    <source>
        <dbReference type="SAM" id="SignalP"/>
    </source>
</evidence>
<dbReference type="InterPro" id="IPR018871">
    <property type="entry name" value="GLEYA_adhesin_domain"/>
</dbReference>
<keyword evidence="5" id="KW-1185">Reference proteome</keyword>
<dbReference type="Pfam" id="PF10528">
    <property type="entry name" value="GLEYA"/>
    <property type="match status" value="1"/>
</dbReference>
<feature type="region of interest" description="Disordered" evidence="1">
    <location>
        <begin position="355"/>
        <end position="399"/>
    </location>
</feature>
<feature type="region of interest" description="Disordered" evidence="1">
    <location>
        <begin position="421"/>
        <end position="455"/>
    </location>
</feature>
<evidence type="ECO:0000256" key="1">
    <source>
        <dbReference type="SAM" id="MobiDB-lite"/>
    </source>
</evidence>
<sequence length="608" mass="63865">MIIKTLATYLQITVHIVSVANALKASDGCGAFWCDSGLSPFGFSAAVQSMEFGANVSTLHSQLYSIAQAGLVDDGPLEDTVGDLTFNIPATNQDLPEEGTVLNQDTTPTNFSIFAEAYFIAPENGDYTFSIDNISANAGAAWYIFDDLDMYCCTNLDLQAYLPTTKQAYSIGADPCGSKKSVTVNLLANHTYELVVTYANTRGDAELQLGLEFPSGEKMTELSSYLGLCSTEVKCDSSHQQFFNITKADVPVSTTYSTSFSETEMTVQDFNVYQYYTYYYVYAPLTEPSSSASSSSSVCIVSSSSSSVPISSSSSIPSSSLSASSSFSSMSSELSASDDALPTATSASSSVLLSSNSSTVSSTSSVTTDSAVSSTIDEEGSMSLTTSSDDSSIASTTTASDSVFSTTQNSVVSSALSGIEDLDSGLKPTSTPSEVSTGLVTSKGPQFDNSTTAVASSRTEDTLPLTTVTYIDKLGVTLTTTVPCDYTTMCTQCEEQATAKTTDLALGTTGIAHYDQELTTTTIQNTIKQTGPVVQATQVDTANQGVQDIQHSKTPTAPIVSVAENSALKPATSSLTGLLVTQTENNAGQNSRGSIVAFLCMFSLFLFV</sequence>
<evidence type="ECO:0000313" key="4">
    <source>
        <dbReference type="EMBL" id="GMM58283.1"/>
    </source>
</evidence>
<dbReference type="PROSITE" id="PS51820">
    <property type="entry name" value="PA14"/>
    <property type="match status" value="1"/>
</dbReference>
<evidence type="ECO:0000259" key="3">
    <source>
        <dbReference type="PROSITE" id="PS51820"/>
    </source>
</evidence>
<dbReference type="EMBL" id="BTGD01000025">
    <property type="protein sequence ID" value="GMM58283.1"/>
    <property type="molecule type" value="Genomic_DNA"/>
</dbReference>
<accession>A0AAV5S470</accession>
<keyword evidence="2" id="KW-0732">Signal</keyword>
<proteinExistence type="predicted"/>
<feature type="signal peptide" evidence="2">
    <location>
        <begin position="1"/>
        <end position="22"/>
    </location>
</feature>
<evidence type="ECO:0000313" key="5">
    <source>
        <dbReference type="Proteomes" id="UP001377567"/>
    </source>
</evidence>
<dbReference type="Gene3D" id="2.60.120.1560">
    <property type="match status" value="1"/>
</dbReference>
<gene>
    <name evidence="4" type="ORF">DAKH74_049000</name>
</gene>
<feature type="compositionally biased region" description="Polar residues" evidence="1">
    <location>
        <begin position="427"/>
        <end position="455"/>
    </location>
</feature>
<dbReference type="Proteomes" id="UP001377567">
    <property type="component" value="Unassembled WGS sequence"/>
</dbReference>
<organism evidence="4 5">
    <name type="scientific">Maudiozyma humilis</name>
    <name type="common">Sour dough yeast</name>
    <name type="synonym">Kazachstania humilis</name>
    <dbReference type="NCBI Taxonomy" id="51915"/>
    <lineage>
        <taxon>Eukaryota</taxon>
        <taxon>Fungi</taxon>
        <taxon>Dikarya</taxon>
        <taxon>Ascomycota</taxon>
        <taxon>Saccharomycotina</taxon>
        <taxon>Saccharomycetes</taxon>
        <taxon>Saccharomycetales</taxon>
        <taxon>Saccharomycetaceae</taxon>
        <taxon>Maudiozyma</taxon>
    </lineage>
</organism>